<evidence type="ECO:0000256" key="1">
    <source>
        <dbReference type="ARBA" id="ARBA00004651"/>
    </source>
</evidence>
<dbReference type="InterPro" id="IPR042094">
    <property type="entry name" value="T2SS_GspF_sf"/>
</dbReference>
<keyword evidence="5 6" id="KW-0472">Membrane</keyword>
<evidence type="ECO:0000313" key="9">
    <source>
        <dbReference type="Proteomes" id="UP000429644"/>
    </source>
</evidence>
<proteinExistence type="predicted"/>
<evidence type="ECO:0000256" key="4">
    <source>
        <dbReference type="ARBA" id="ARBA00022989"/>
    </source>
</evidence>
<comment type="subcellular location">
    <subcellularLocation>
        <location evidence="1">Cell membrane</location>
        <topology evidence="1">Multi-pass membrane protein</topology>
    </subcellularLocation>
</comment>
<dbReference type="Proteomes" id="UP000429644">
    <property type="component" value="Unassembled WGS sequence"/>
</dbReference>
<evidence type="ECO:0000256" key="3">
    <source>
        <dbReference type="ARBA" id="ARBA00022692"/>
    </source>
</evidence>
<feature type="transmembrane region" description="Helical" evidence="6">
    <location>
        <begin position="244"/>
        <end position="269"/>
    </location>
</feature>
<protein>
    <submittedName>
        <fullName evidence="8">Type II secretion protein F</fullName>
    </submittedName>
</protein>
<dbReference type="InterPro" id="IPR018076">
    <property type="entry name" value="T2SS_GspF_dom"/>
</dbReference>
<organism evidence="8 9">
    <name type="scientific">Georgenia ruanii</name>
    <dbReference type="NCBI Taxonomy" id="348442"/>
    <lineage>
        <taxon>Bacteria</taxon>
        <taxon>Bacillati</taxon>
        <taxon>Actinomycetota</taxon>
        <taxon>Actinomycetes</taxon>
        <taxon>Micrococcales</taxon>
        <taxon>Bogoriellaceae</taxon>
        <taxon>Georgenia</taxon>
    </lineage>
</organism>
<feature type="transmembrane region" description="Helical" evidence="6">
    <location>
        <begin position="81"/>
        <end position="100"/>
    </location>
</feature>
<keyword evidence="3 6" id="KW-0812">Transmembrane</keyword>
<evidence type="ECO:0000256" key="2">
    <source>
        <dbReference type="ARBA" id="ARBA00022475"/>
    </source>
</evidence>
<dbReference type="Pfam" id="PF00482">
    <property type="entry name" value="T2SSF"/>
    <property type="match status" value="1"/>
</dbReference>
<comment type="caution">
    <text evidence="8">The sequence shown here is derived from an EMBL/GenBank/DDBJ whole genome shotgun (WGS) entry which is preliminary data.</text>
</comment>
<gene>
    <name evidence="8" type="ORF">GB882_02015</name>
</gene>
<evidence type="ECO:0000313" key="8">
    <source>
        <dbReference type="EMBL" id="MPV87428.1"/>
    </source>
</evidence>
<keyword evidence="2" id="KW-1003">Cell membrane</keyword>
<feature type="transmembrane region" description="Helical" evidence="6">
    <location>
        <begin position="6"/>
        <end position="26"/>
    </location>
</feature>
<dbReference type="GO" id="GO:0005886">
    <property type="term" value="C:plasma membrane"/>
    <property type="evidence" value="ECO:0007669"/>
    <property type="project" value="UniProtKB-SubCell"/>
</dbReference>
<accession>A0A7J9US43</accession>
<feature type="transmembrane region" description="Helical" evidence="6">
    <location>
        <begin position="281"/>
        <end position="301"/>
    </location>
</feature>
<evidence type="ECO:0000256" key="5">
    <source>
        <dbReference type="ARBA" id="ARBA00023136"/>
    </source>
</evidence>
<dbReference type="OrthoDB" id="3747101at2"/>
<dbReference type="EMBL" id="WHPD01000447">
    <property type="protein sequence ID" value="MPV87428.1"/>
    <property type="molecule type" value="Genomic_DNA"/>
</dbReference>
<keyword evidence="9" id="KW-1185">Reference proteome</keyword>
<sequence>MTTVLLVLLGVLAATVLLLAGLRDLALASNRRRALAEAVATADGRAGRTLVARLDRAVRATRPGRWLERQLMLAGMQDRPVIVVVAVALGAAGAVGWVLGAGLAPIFGLGGVGAFVLGIRAYIGRARERRREQFVAQMPELARVLSNATNAGLSIATALERASRELAAPAGPELARVASRMHFGASLQTAVAELEERLPSREVSVLVSTLVVSARSGGSLVSSLRDIADTLDERKEVRREVRTTLAQSTATGYLVIVLGVGLLFLLNLLQPGTVQAMTRELVGQAALVVGGALFVGGFVAIRRMTRFDG</sequence>
<evidence type="ECO:0000259" key="7">
    <source>
        <dbReference type="Pfam" id="PF00482"/>
    </source>
</evidence>
<keyword evidence="4 6" id="KW-1133">Transmembrane helix</keyword>
<feature type="transmembrane region" description="Helical" evidence="6">
    <location>
        <begin position="106"/>
        <end position="123"/>
    </location>
</feature>
<name>A0A7J9US43_9MICO</name>
<reference evidence="8 9" key="1">
    <citation type="submission" date="2019-10" db="EMBL/GenBank/DDBJ databases">
        <title>Georgenia wutianyii sp. nov. and Georgenia yuyongxinii sp. nov. isolated from plateau pika (Ochotona curzoniae) in the Qinghai-Tibet plateau of China.</title>
        <authorList>
            <person name="Tian Z."/>
        </authorList>
    </citation>
    <scope>NUCLEOTIDE SEQUENCE [LARGE SCALE GENOMIC DNA]</scope>
    <source>
        <strain evidence="8 9">JCM 15130</strain>
    </source>
</reference>
<feature type="non-terminal residue" evidence="8">
    <location>
        <position position="1"/>
    </location>
</feature>
<evidence type="ECO:0000256" key="6">
    <source>
        <dbReference type="SAM" id="Phobius"/>
    </source>
</evidence>
<feature type="domain" description="Type II secretion system protein GspF" evidence="7">
    <location>
        <begin position="142"/>
        <end position="265"/>
    </location>
</feature>
<dbReference type="AlphaFoldDB" id="A0A7J9US43"/>
<dbReference type="RefSeq" id="WP_152229993.1">
    <property type="nucleotide sequence ID" value="NZ_BAAAOT010000007.1"/>
</dbReference>
<dbReference type="PANTHER" id="PTHR35007:SF1">
    <property type="entry name" value="PILUS ASSEMBLY PROTEIN"/>
    <property type="match status" value="1"/>
</dbReference>
<dbReference type="PANTHER" id="PTHR35007">
    <property type="entry name" value="INTEGRAL MEMBRANE PROTEIN-RELATED"/>
    <property type="match status" value="1"/>
</dbReference>
<dbReference type="Gene3D" id="1.20.81.30">
    <property type="entry name" value="Type II secretion system (T2SS), domain F"/>
    <property type="match status" value="1"/>
</dbReference>